<gene>
    <name evidence="6" type="ORF">GCM10009784_04890</name>
</gene>
<dbReference type="RefSeq" id="WP_346027341.1">
    <property type="nucleotide sequence ID" value="NZ_BAAAON010000001.1"/>
</dbReference>
<dbReference type="InterPro" id="IPR036291">
    <property type="entry name" value="NAD(P)-bd_dom_sf"/>
</dbReference>
<dbReference type="InterPro" id="IPR020904">
    <property type="entry name" value="Sc_DH/Rdtase_CS"/>
</dbReference>
<dbReference type="Pfam" id="PF00106">
    <property type="entry name" value="adh_short"/>
    <property type="match status" value="1"/>
</dbReference>
<feature type="domain" description="Ketoreductase" evidence="5">
    <location>
        <begin position="12"/>
        <end position="180"/>
    </location>
</feature>
<accession>A0ABN3ANL4</accession>
<dbReference type="InterPro" id="IPR057326">
    <property type="entry name" value="KR_dom"/>
</dbReference>
<comment type="caution">
    <text evidence="6">The sequence shown here is derived from an EMBL/GenBank/DDBJ whole genome shotgun (WGS) entry which is preliminary data.</text>
</comment>
<protein>
    <submittedName>
        <fullName evidence="6">SDR family NAD(P)-dependent oxidoreductase</fullName>
    </submittedName>
</protein>
<dbReference type="Proteomes" id="UP001500974">
    <property type="component" value="Unassembled WGS sequence"/>
</dbReference>
<dbReference type="Gene3D" id="3.40.50.720">
    <property type="entry name" value="NAD(P)-binding Rossmann-like Domain"/>
    <property type="match status" value="1"/>
</dbReference>
<dbReference type="PANTHER" id="PTHR44196">
    <property type="entry name" value="DEHYDROGENASE/REDUCTASE SDR FAMILY MEMBER 7B"/>
    <property type="match status" value="1"/>
</dbReference>
<dbReference type="PRINTS" id="PR00080">
    <property type="entry name" value="SDRFAMILY"/>
</dbReference>
<name>A0ABN3ANL4_9MICC</name>
<proteinExistence type="inferred from homology"/>
<feature type="region of interest" description="Disordered" evidence="4">
    <location>
        <begin position="184"/>
        <end position="206"/>
    </location>
</feature>
<keyword evidence="2" id="KW-0560">Oxidoreductase</keyword>
<evidence type="ECO:0000259" key="5">
    <source>
        <dbReference type="SMART" id="SM00822"/>
    </source>
</evidence>
<organism evidence="6 7">
    <name type="scientific">Arthrobacter parietis</name>
    <dbReference type="NCBI Taxonomy" id="271434"/>
    <lineage>
        <taxon>Bacteria</taxon>
        <taxon>Bacillati</taxon>
        <taxon>Actinomycetota</taxon>
        <taxon>Actinomycetes</taxon>
        <taxon>Micrococcales</taxon>
        <taxon>Micrococcaceae</taxon>
        <taxon>Arthrobacter</taxon>
    </lineage>
</organism>
<reference evidence="6 7" key="1">
    <citation type="journal article" date="2019" name="Int. J. Syst. Evol. Microbiol.">
        <title>The Global Catalogue of Microorganisms (GCM) 10K type strain sequencing project: providing services to taxonomists for standard genome sequencing and annotation.</title>
        <authorList>
            <consortium name="The Broad Institute Genomics Platform"/>
            <consortium name="The Broad Institute Genome Sequencing Center for Infectious Disease"/>
            <person name="Wu L."/>
            <person name="Ma J."/>
        </authorList>
    </citation>
    <scope>NUCLEOTIDE SEQUENCE [LARGE SCALE GENOMIC DNA]</scope>
    <source>
        <strain evidence="6 7">JCM 14917</strain>
    </source>
</reference>
<evidence type="ECO:0000256" key="4">
    <source>
        <dbReference type="SAM" id="MobiDB-lite"/>
    </source>
</evidence>
<dbReference type="PROSITE" id="PS00061">
    <property type="entry name" value="ADH_SHORT"/>
    <property type="match status" value="1"/>
</dbReference>
<comment type="similarity">
    <text evidence="1 3">Belongs to the short-chain dehydrogenases/reductases (SDR) family.</text>
</comment>
<dbReference type="InterPro" id="IPR002347">
    <property type="entry name" value="SDR_fam"/>
</dbReference>
<evidence type="ECO:0000313" key="7">
    <source>
        <dbReference type="Proteomes" id="UP001500974"/>
    </source>
</evidence>
<keyword evidence="7" id="KW-1185">Reference proteome</keyword>
<evidence type="ECO:0000256" key="3">
    <source>
        <dbReference type="RuleBase" id="RU000363"/>
    </source>
</evidence>
<evidence type="ECO:0000313" key="6">
    <source>
        <dbReference type="EMBL" id="GAA2172838.1"/>
    </source>
</evidence>
<dbReference type="CDD" id="cd05233">
    <property type="entry name" value="SDR_c"/>
    <property type="match status" value="1"/>
</dbReference>
<sequence length="230" mass="23470">MDDLNGNGISGKQFLVVGATGELGSRIAGELSSRGAELTLSGRDQEKLGALAGRLGAQCIAADLTLPGGPAGIVDALDGQPLDGVVYAAGVVAFGALAELDDDTLDELLLTNFVGYARLLRAVLPRLEKGGQVVQISAVVADSPTAGMAAYSASKAALSAFGKAAALELRRSGVRVLDVRPPHTETGLATRPIDGQAPRLPQGKDPDAVARRIVDAMAAGERDLPSSSFD</sequence>
<evidence type="ECO:0000256" key="1">
    <source>
        <dbReference type="ARBA" id="ARBA00006484"/>
    </source>
</evidence>
<evidence type="ECO:0000256" key="2">
    <source>
        <dbReference type="ARBA" id="ARBA00023002"/>
    </source>
</evidence>
<dbReference type="PRINTS" id="PR00081">
    <property type="entry name" value="GDHRDH"/>
</dbReference>
<dbReference type="PANTHER" id="PTHR44196:SF1">
    <property type="entry name" value="DEHYDROGENASE_REDUCTASE SDR FAMILY MEMBER 7B"/>
    <property type="match status" value="1"/>
</dbReference>
<dbReference type="EMBL" id="BAAAON010000001">
    <property type="protein sequence ID" value="GAA2172838.1"/>
    <property type="molecule type" value="Genomic_DNA"/>
</dbReference>
<dbReference type="SMART" id="SM00822">
    <property type="entry name" value="PKS_KR"/>
    <property type="match status" value="1"/>
</dbReference>
<dbReference type="SUPFAM" id="SSF51735">
    <property type="entry name" value="NAD(P)-binding Rossmann-fold domains"/>
    <property type="match status" value="1"/>
</dbReference>